<accession>A0A8C5K1P7</accession>
<dbReference type="PANTHER" id="PTHR22698">
    <property type="entry name" value="PDZ DOMAIN-CONTAINING PROTEIN 9"/>
    <property type="match status" value="1"/>
</dbReference>
<evidence type="ECO:0000313" key="1">
    <source>
        <dbReference type="Ensembl" id="ENSJJAP00000002242.1"/>
    </source>
</evidence>
<evidence type="ECO:0000313" key="2">
    <source>
        <dbReference type="Proteomes" id="UP000694385"/>
    </source>
</evidence>
<dbReference type="SUPFAM" id="SSF50156">
    <property type="entry name" value="PDZ domain-like"/>
    <property type="match status" value="1"/>
</dbReference>
<dbReference type="AlphaFoldDB" id="A0A8C5K1P7"/>
<keyword evidence="2" id="KW-1185">Reference proteome</keyword>
<reference evidence="1" key="1">
    <citation type="submission" date="2025-08" db="UniProtKB">
        <authorList>
            <consortium name="Ensembl"/>
        </authorList>
    </citation>
    <scope>IDENTIFICATION</scope>
</reference>
<proteinExistence type="predicted"/>
<dbReference type="InterPro" id="IPR036034">
    <property type="entry name" value="PDZ_sf"/>
</dbReference>
<dbReference type="Ensembl" id="ENSJJAT00000004317.1">
    <property type="protein sequence ID" value="ENSJJAP00000002242.1"/>
    <property type="gene ID" value="ENSJJAG00000003748.1"/>
</dbReference>
<protein>
    <submittedName>
        <fullName evidence="1">PDZ domain containing 9</fullName>
    </submittedName>
</protein>
<dbReference type="Proteomes" id="UP000694385">
    <property type="component" value="Unassembled WGS sequence"/>
</dbReference>
<dbReference type="Gene3D" id="2.30.42.10">
    <property type="match status" value="1"/>
</dbReference>
<reference evidence="1" key="2">
    <citation type="submission" date="2025-09" db="UniProtKB">
        <authorList>
            <consortium name="Ensembl"/>
        </authorList>
    </citation>
    <scope>IDENTIFICATION</scope>
</reference>
<name>A0A8C5K1P7_JACJA</name>
<sequence length="77" mass="8386">MEMISRKSKTEKGVILKEKTSVHNLSKTQQTRLTVGSLGLGLIVIQNGPYLQISHLIKKGAAANDGKLQPGMARDTR</sequence>
<dbReference type="PANTHER" id="PTHR22698:SF1">
    <property type="entry name" value="PDZ DOMAIN-CONTAINING PROTEIN 9"/>
    <property type="match status" value="1"/>
</dbReference>
<dbReference type="InterPro" id="IPR039179">
    <property type="entry name" value="PDZD9"/>
</dbReference>
<dbReference type="GeneTree" id="ENSGT00390000008326"/>
<organism evidence="1 2">
    <name type="scientific">Jaculus jaculus</name>
    <name type="common">Lesser Egyptian jerboa</name>
    <dbReference type="NCBI Taxonomy" id="51337"/>
    <lineage>
        <taxon>Eukaryota</taxon>
        <taxon>Metazoa</taxon>
        <taxon>Chordata</taxon>
        <taxon>Craniata</taxon>
        <taxon>Vertebrata</taxon>
        <taxon>Euteleostomi</taxon>
        <taxon>Mammalia</taxon>
        <taxon>Eutheria</taxon>
        <taxon>Euarchontoglires</taxon>
        <taxon>Glires</taxon>
        <taxon>Rodentia</taxon>
        <taxon>Myomorpha</taxon>
        <taxon>Dipodoidea</taxon>
        <taxon>Dipodidae</taxon>
        <taxon>Dipodinae</taxon>
        <taxon>Jaculus</taxon>
    </lineage>
</organism>